<dbReference type="PANTHER" id="PTHR10629:SF52">
    <property type="entry name" value="DNA (CYTOSINE-5)-METHYLTRANSFERASE 1"/>
    <property type="match status" value="1"/>
</dbReference>
<dbReference type="GO" id="GO:0003886">
    <property type="term" value="F:DNA (cytosine-5-)-methyltransferase activity"/>
    <property type="evidence" value="ECO:0007669"/>
    <property type="project" value="UniProtKB-EC"/>
</dbReference>
<protein>
    <recommendedName>
        <fullName evidence="1">DNA (cytosine-5-)-methyltransferase</fullName>
        <ecNumber evidence="1">2.1.1.37</ecNumber>
    </recommendedName>
</protein>
<dbReference type="PROSITE" id="PS51679">
    <property type="entry name" value="SAM_MT_C5"/>
    <property type="match status" value="1"/>
</dbReference>
<evidence type="ECO:0000313" key="9">
    <source>
        <dbReference type="Proteomes" id="UP001596002"/>
    </source>
</evidence>
<dbReference type="NCBIfam" id="TIGR00675">
    <property type="entry name" value="dcm"/>
    <property type="match status" value="1"/>
</dbReference>
<gene>
    <name evidence="8" type="ORF">ACFO8Q_07335</name>
</gene>
<dbReference type="InterPro" id="IPR001525">
    <property type="entry name" value="C5_MeTfrase"/>
</dbReference>
<proteinExistence type="inferred from homology"/>
<evidence type="ECO:0000256" key="2">
    <source>
        <dbReference type="ARBA" id="ARBA00022603"/>
    </source>
</evidence>
<keyword evidence="9" id="KW-1185">Reference proteome</keyword>
<dbReference type="PROSITE" id="PS00095">
    <property type="entry name" value="C5_MTASE_2"/>
    <property type="match status" value="1"/>
</dbReference>
<dbReference type="SUPFAM" id="SSF53335">
    <property type="entry name" value="S-adenosyl-L-methionine-dependent methyltransferases"/>
    <property type="match status" value="1"/>
</dbReference>
<evidence type="ECO:0000256" key="5">
    <source>
        <dbReference type="ARBA" id="ARBA00022747"/>
    </source>
</evidence>
<dbReference type="EC" id="2.1.1.37" evidence="1"/>
<dbReference type="InterPro" id="IPR050390">
    <property type="entry name" value="C5-Methyltransferase"/>
</dbReference>
<accession>A0ABV9PY26</accession>
<comment type="caution">
    <text evidence="8">The sequence shown here is derived from an EMBL/GenBank/DDBJ whole genome shotgun (WGS) entry which is preliminary data.</text>
</comment>
<evidence type="ECO:0000256" key="1">
    <source>
        <dbReference type="ARBA" id="ARBA00011975"/>
    </source>
</evidence>
<evidence type="ECO:0000256" key="6">
    <source>
        <dbReference type="PROSITE-ProRule" id="PRU01016"/>
    </source>
</evidence>
<keyword evidence="3 6" id="KW-0808">Transferase</keyword>
<dbReference type="Gene3D" id="3.90.120.10">
    <property type="entry name" value="DNA Methylase, subunit A, domain 2"/>
    <property type="match status" value="2"/>
</dbReference>
<comment type="similarity">
    <text evidence="6 7">Belongs to the class I-like SAM-binding methyltransferase superfamily. C5-methyltransferase family.</text>
</comment>
<dbReference type="InterPro" id="IPR029063">
    <property type="entry name" value="SAM-dependent_MTases_sf"/>
</dbReference>
<name>A0ABV9PY26_9BACL</name>
<dbReference type="Gene3D" id="3.40.50.150">
    <property type="entry name" value="Vaccinia Virus protein VP39"/>
    <property type="match status" value="1"/>
</dbReference>
<dbReference type="CDD" id="cd00315">
    <property type="entry name" value="Cyt_C5_DNA_methylase"/>
    <property type="match status" value="1"/>
</dbReference>
<organism evidence="8 9">
    <name type="scientific">Effusibacillus consociatus</name>
    <dbReference type="NCBI Taxonomy" id="1117041"/>
    <lineage>
        <taxon>Bacteria</taxon>
        <taxon>Bacillati</taxon>
        <taxon>Bacillota</taxon>
        <taxon>Bacilli</taxon>
        <taxon>Bacillales</taxon>
        <taxon>Alicyclobacillaceae</taxon>
        <taxon>Effusibacillus</taxon>
    </lineage>
</organism>
<dbReference type="PRINTS" id="PR00105">
    <property type="entry name" value="C5METTRFRASE"/>
</dbReference>
<feature type="active site" evidence="6">
    <location>
        <position position="82"/>
    </location>
</feature>
<dbReference type="RefSeq" id="WP_380025094.1">
    <property type="nucleotide sequence ID" value="NZ_JBHSHC010000050.1"/>
</dbReference>
<dbReference type="PANTHER" id="PTHR10629">
    <property type="entry name" value="CYTOSINE-SPECIFIC METHYLTRANSFERASE"/>
    <property type="match status" value="1"/>
</dbReference>
<evidence type="ECO:0000256" key="3">
    <source>
        <dbReference type="ARBA" id="ARBA00022679"/>
    </source>
</evidence>
<dbReference type="EMBL" id="JBHSHC010000050">
    <property type="protein sequence ID" value="MFC4767176.1"/>
    <property type="molecule type" value="Genomic_DNA"/>
</dbReference>
<dbReference type="GO" id="GO:0032259">
    <property type="term" value="P:methylation"/>
    <property type="evidence" value="ECO:0007669"/>
    <property type="project" value="UniProtKB-KW"/>
</dbReference>
<reference evidence="9" key="1">
    <citation type="journal article" date="2019" name="Int. J. Syst. Evol. Microbiol.">
        <title>The Global Catalogue of Microorganisms (GCM) 10K type strain sequencing project: providing services to taxonomists for standard genome sequencing and annotation.</title>
        <authorList>
            <consortium name="The Broad Institute Genomics Platform"/>
            <consortium name="The Broad Institute Genome Sequencing Center for Infectious Disease"/>
            <person name="Wu L."/>
            <person name="Ma J."/>
        </authorList>
    </citation>
    <scope>NUCLEOTIDE SEQUENCE [LARGE SCALE GENOMIC DNA]</scope>
    <source>
        <strain evidence="9">WYCCWR 12678</strain>
    </source>
</reference>
<keyword evidence="4 6" id="KW-0949">S-adenosyl-L-methionine</keyword>
<evidence type="ECO:0000256" key="4">
    <source>
        <dbReference type="ARBA" id="ARBA00022691"/>
    </source>
</evidence>
<keyword evidence="5" id="KW-0680">Restriction system</keyword>
<evidence type="ECO:0000313" key="8">
    <source>
        <dbReference type="EMBL" id="MFC4767176.1"/>
    </source>
</evidence>
<keyword evidence="2 6" id="KW-0489">Methyltransferase</keyword>
<sequence>MGNRGPCIDLFCGAGGLSCGFKQAGFEVRLGVDLDRTALITFQNNHFGAKVLREDVRTLTGKRLREMVGNHEILGLLGGPPCQGFSLAGKRDPHDVRNQLPYEYARILKEVQPKFFLMENVKGMLSKKQRPHFDTIMELLQQAGFHLHWKLLNAWDYGVAQTRERIFIIGFRQDLKVEFQWPVLDPTRPVLRDVIGDLPDPLTNEAEVPNHHLTKLRTQSMENRLQKAGTGASLYDCRIMDWGKPSATITAHLAKDVDLAHPGSPPNHQGHLFQNVNLNWKYEQANRATDWDKPAKTVTAHYRAAGLHPNHGPVPREQEMILKMVSHANPQGVIPFEILQQVLPARANLIKGRQKIGVWEKPNPTITANMTLFAGAHFHPNTSKPRRFTVRECARIQSFPDFFVFYGSLSAQYRQVGNAVPPRMAYLLAMCIADALQKKKTNKNKAIGKME</sequence>
<dbReference type="InterPro" id="IPR031303">
    <property type="entry name" value="C5_meth_CS"/>
</dbReference>
<dbReference type="Proteomes" id="UP001596002">
    <property type="component" value="Unassembled WGS sequence"/>
</dbReference>
<dbReference type="Pfam" id="PF00145">
    <property type="entry name" value="DNA_methylase"/>
    <property type="match status" value="1"/>
</dbReference>
<evidence type="ECO:0000256" key="7">
    <source>
        <dbReference type="RuleBase" id="RU000416"/>
    </source>
</evidence>